<evidence type="ECO:0000313" key="7">
    <source>
        <dbReference type="EMBL" id="MUL37405.1"/>
    </source>
</evidence>
<dbReference type="OrthoDB" id="477744at2"/>
<evidence type="ECO:0000313" key="8">
    <source>
        <dbReference type="Proteomes" id="UP000441797"/>
    </source>
</evidence>
<dbReference type="GO" id="GO:0004497">
    <property type="term" value="F:monooxygenase activity"/>
    <property type="evidence" value="ECO:0007669"/>
    <property type="project" value="UniProtKB-ARBA"/>
</dbReference>
<keyword evidence="3" id="KW-0560">Oxidoreductase</keyword>
<keyword evidence="1" id="KW-0001">2Fe-2S</keyword>
<dbReference type="EMBL" id="NAPY01000021">
    <property type="protein sequence ID" value="MUL37405.1"/>
    <property type="molecule type" value="Genomic_DNA"/>
</dbReference>
<dbReference type="SUPFAM" id="SSF55961">
    <property type="entry name" value="Bet v1-like"/>
    <property type="match status" value="1"/>
</dbReference>
<dbReference type="PANTHER" id="PTHR21266:SF60">
    <property type="entry name" value="3-KETOSTEROID-9-ALPHA-MONOOXYGENASE, OXYGENASE COMPONENT"/>
    <property type="match status" value="1"/>
</dbReference>
<dbReference type="InterPro" id="IPR036922">
    <property type="entry name" value="Rieske_2Fe-2S_sf"/>
</dbReference>
<protein>
    <submittedName>
        <fullName evidence="7">2Fe-2S ferredoxin</fullName>
    </submittedName>
</protein>
<gene>
    <name evidence="7" type="ORF">BWI75_13970</name>
</gene>
<evidence type="ECO:0000256" key="2">
    <source>
        <dbReference type="ARBA" id="ARBA00022723"/>
    </source>
</evidence>
<dbReference type="Gene3D" id="3.90.380.10">
    <property type="entry name" value="Naphthalene 1,2-dioxygenase Alpha Subunit, Chain A, domain 1"/>
    <property type="match status" value="1"/>
</dbReference>
<dbReference type="Pfam" id="PF19112">
    <property type="entry name" value="VanA_C"/>
    <property type="match status" value="1"/>
</dbReference>
<keyword evidence="2" id="KW-0479">Metal-binding</keyword>
<dbReference type="PANTHER" id="PTHR21266">
    <property type="entry name" value="IRON-SULFUR DOMAIN CONTAINING PROTEIN"/>
    <property type="match status" value="1"/>
</dbReference>
<evidence type="ECO:0000256" key="4">
    <source>
        <dbReference type="ARBA" id="ARBA00023004"/>
    </source>
</evidence>
<proteinExistence type="predicted"/>
<accession>A0A6N8FYJ2</accession>
<dbReference type="InterPro" id="IPR050584">
    <property type="entry name" value="Cholesterol_7-desaturase"/>
</dbReference>
<name>A0A6N8FYJ2_9CHRO</name>
<dbReference type="InterPro" id="IPR017941">
    <property type="entry name" value="Rieske_2Fe-2S"/>
</dbReference>
<dbReference type="PROSITE" id="PS51296">
    <property type="entry name" value="RIESKE"/>
    <property type="match status" value="1"/>
</dbReference>
<dbReference type="Proteomes" id="UP000441797">
    <property type="component" value="Unassembled WGS sequence"/>
</dbReference>
<evidence type="ECO:0000256" key="5">
    <source>
        <dbReference type="ARBA" id="ARBA00023014"/>
    </source>
</evidence>
<dbReference type="GO" id="GO:0016705">
    <property type="term" value="F:oxidoreductase activity, acting on paired donors, with incorporation or reduction of molecular oxygen"/>
    <property type="evidence" value="ECO:0007669"/>
    <property type="project" value="UniProtKB-ARBA"/>
</dbReference>
<dbReference type="Pfam" id="PF00355">
    <property type="entry name" value="Rieske"/>
    <property type="match status" value="1"/>
</dbReference>
<evidence type="ECO:0000256" key="3">
    <source>
        <dbReference type="ARBA" id="ARBA00023002"/>
    </source>
</evidence>
<feature type="domain" description="Rieske" evidence="6">
    <location>
        <begin position="12"/>
        <end position="117"/>
    </location>
</feature>
<dbReference type="RefSeq" id="WP_105221292.1">
    <property type="nucleotide sequence ID" value="NZ_CAWNSU010000084.1"/>
</dbReference>
<organism evidence="7 8">
    <name type="scientific">Gloeocapsopsis dulcis AAB1 = 1H9</name>
    <dbReference type="NCBI Taxonomy" id="1433147"/>
    <lineage>
        <taxon>Bacteria</taxon>
        <taxon>Bacillati</taxon>
        <taxon>Cyanobacteriota</taxon>
        <taxon>Cyanophyceae</taxon>
        <taxon>Oscillatoriophycideae</taxon>
        <taxon>Chroococcales</taxon>
        <taxon>Chroococcaceae</taxon>
        <taxon>Gloeocapsopsis</taxon>
        <taxon>Gloeocapsopsis dulcis</taxon>
    </lineage>
</organism>
<evidence type="ECO:0000256" key="1">
    <source>
        <dbReference type="ARBA" id="ARBA00022714"/>
    </source>
</evidence>
<dbReference type="AlphaFoldDB" id="A0A6N8FYJ2"/>
<dbReference type="InterPro" id="IPR044043">
    <property type="entry name" value="VanA_C_cat"/>
</dbReference>
<sequence length="349" mass="40241">MAKNDFLRNVWYYALPGGSLKRGTMVAKTLLGEPVVFARSREGKVFALRNICPHRAVPLSCGRFDGQEIECCYHGWRFDQTGRCTEIPALVEGDPLDLSRFQVKQYLVREVQGNIWIYMASNERNASQEPNMEVPVVPFFGDKSYQMVVTLHFPCYMDHAIIGLMDPAHLPYVHRSWWWKSGRSLFEEVKAFDPSPYGFTMRRHQIPNVALGYRLIGGGAPETEISFRLPGVRIEHVSTERHNVCNLTAVTPLSETETEVTTLLYWTTPWISAIKPLIKPFVRAFLDQDRQVVIKQQEGLKYDPTLLLIRDADTQARWYYQLKAEFARAAAEERPFINPVKTQVLRWRS</sequence>
<comment type="caution">
    <text evidence="7">The sequence shown here is derived from an EMBL/GenBank/DDBJ whole genome shotgun (WGS) entry which is preliminary data.</text>
</comment>
<dbReference type="CDD" id="cd03469">
    <property type="entry name" value="Rieske_RO_Alpha_N"/>
    <property type="match status" value="1"/>
</dbReference>
<dbReference type="Gene3D" id="2.102.10.10">
    <property type="entry name" value="Rieske [2Fe-2S] iron-sulphur domain"/>
    <property type="match status" value="1"/>
</dbReference>
<evidence type="ECO:0000259" key="6">
    <source>
        <dbReference type="PROSITE" id="PS51296"/>
    </source>
</evidence>
<dbReference type="GO" id="GO:0051537">
    <property type="term" value="F:2 iron, 2 sulfur cluster binding"/>
    <property type="evidence" value="ECO:0007669"/>
    <property type="project" value="UniProtKB-KW"/>
</dbReference>
<dbReference type="SUPFAM" id="SSF50022">
    <property type="entry name" value="ISP domain"/>
    <property type="match status" value="1"/>
</dbReference>
<keyword evidence="4" id="KW-0408">Iron</keyword>
<keyword evidence="8" id="KW-1185">Reference proteome</keyword>
<dbReference type="GO" id="GO:0046872">
    <property type="term" value="F:metal ion binding"/>
    <property type="evidence" value="ECO:0007669"/>
    <property type="project" value="UniProtKB-KW"/>
</dbReference>
<keyword evidence="5" id="KW-0411">Iron-sulfur</keyword>
<reference evidence="7 8" key="1">
    <citation type="journal article" date="2019" name="Front. Microbiol.">
        <title>Genomic Features for Desiccation Tolerance and Sugar Biosynthesis in the Extremophile Gloeocapsopsis sp. UTEX B3054.</title>
        <authorList>
            <person name="Urrejola C."/>
            <person name="Alcorta J."/>
            <person name="Salas L."/>
            <person name="Vasquez M."/>
            <person name="Polz M.F."/>
            <person name="Vicuna R."/>
            <person name="Diez B."/>
        </authorList>
    </citation>
    <scope>NUCLEOTIDE SEQUENCE [LARGE SCALE GENOMIC DNA]</scope>
    <source>
        <strain evidence="7 8">1H9</strain>
    </source>
</reference>